<dbReference type="SUPFAM" id="SSF160246">
    <property type="entry name" value="EspE N-terminal domain-like"/>
    <property type="match status" value="1"/>
</dbReference>
<proteinExistence type="inferred from homology"/>
<dbReference type="PANTHER" id="PTHR30258:SF1">
    <property type="entry name" value="PROTEIN TRANSPORT PROTEIN HOFB HOMOLOG"/>
    <property type="match status" value="1"/>
</dbReference>
<evidence type="ECO:0000313" key="5">
    <source>
        <dbReference type="EMBL" id="PKK92129.1"/>
    </source>
</evidence>
<organism evidence="5 6">
    <name type="scientific">Candidatus Wallbacteria bacterium HGW-Wallbacteria-1</name>
    <dbReference type="NCBI Taxonomy" id="2013854"/>
    <lineage>
        <taxon>Bacteria</taxon>
        <taxon>Candidatus Walliibacteriota</taxon>
    </lineage>
</organism>
<protein>
    <submittedName>
        <fullName evidence="5">Pilus assembly protein PilB</fullName>
    </submittedName>
</protein>
<dbReference type="Gene3D" id="3.40.50.300">
    <property type="entry name" value="P-loop containing nucleotide triphosphate hydrolases"/>
    <property type="match status" value="1"/>
</dbReference>
<gene>
    <name evidence="5" type="ORF">CVV64_01545</name>
</gene>
<dbReference type="AlphaFoldDB" id="A0A2N1PUW9"/>
<evidence type="ECO:0000256" key="2">
    <source>
        <dbReference type="ARBA" id="ARBA00022741"/>
    </source>
</evidence>
<accession>A0A2N1PUW9</accession>
<evidence type="ECO:0000259" key="4">
    <source>
        <dbReference type="PROSITE" id="PS00662"/>
    </source>
</evidence>
<comment type="caution">
    <text evidence="5">The sequence shown here is derived from an EMBL/GenBank/DDBJ whole genome shotgun (WGS) entry which is preliminary data.</text>
</comment>
<keyword evidence="3" id="KW-0067">ATP-binding</keyword>
<dbReference type="EMBL" id="PGXC01000001">
    <property type="protein sequence ID" value="PKK92129.1"/>
    <property type="molecule type" value="Genomic_DNA"/>
</dbReference>
<dbReference type="InterPro" id="IPR037257">
    <property type="entry name" value="T2SS_E_N_sf"/>
</dbReference>
<evidence type="ECO:0000256" key="3">
    <source>
        <dbReference type="ARBA" id="ARBA00022840"/>
    </source>
</evidence>
<comment type="similarity">
    <text evidence="1">Belongs to the GSP E family.</text>
</comment>
<dbReference type="PROSITE" id="PS00662">
    <property type="entry name" value="T2SP_E"/>
    <property type="match status" value="1"/>
</dbReference>
<name>A0A2N1PUW9_9BACT</name>
<dbReference type="CDD" id="cd01129">
    <property type="entry name" value="PulE-GspE-like"/>
    <property type="match status" value="1"/>
</dbReference>
<dbReference type="SUPFAM" id="SSF52540">
    <property type="entry name" value="P-loop containing nucleoside triphosphate hydrolases"/>
    <property type="match status" value="1"/>
</dbReference>
<sequence length="591" mass="66133">MGGDRIPPGWKSMELSLYSEIVMQVTGKSDLGEVLEQKPPGVDLGEFLLRSKAISHEELAEIYSRLYKVPYISLKDPSELDAELVRQIDPVLIQRFFFIPFRRGADGFSMTVIVHDPGNLGVLDELERALGCRINAAVASALEISALITELFPEYSGLMPDYSDEGSDQSEEDIQLLKGESEDERLSHGATGEEGLTESSSPVVKLVNRVILTGITERASDIHFEAYEAGTKVKLRIDGVLLDIREDIPRSLSSMVVSRIKIMSDLNIAERHLPQDGRFKLRIRNRDVAFRISILPSIFGESAVIRILDKQAMGFSLNEVGLSVPDLMRFEENIRKPYGMILVAGPTGSGKTSTLYTALKKINRPEDKIITIEDPVEYQLNDIVQVPVDVKKGMTFARGLRSIVRQDPDKILIGEIRDEETASIAVNAALTGHLVLTTIHSNNAVDTLGRLMNMGIEKYLFASAIIMIVSQRLVRKICKHCQRLLDRTEVVAVAKRHRWLSRYDYDIDSARMMIGDGCLFCNHTGFYGRIGVFEVMEMSDNIKNMILRDVPSTEVYEAALKEGMIPLRDNCFSKVAEGFTTLSEMDRVTRL</sequence>
<dbReference type="InterPro" id="IPR027417">
    <property type="entry name" value="P-loop_NTPase"/>
</dbReference>
<dbReference type="Gene3D" id="3.30.450.90">
    <property type="match status" value="1"/>
</dbReference>
<dbReference type="GO" id="GO:0016887">
    <property type="term" value="F:ATP hydrolysis activity"/>
    <property type="evidence" value="ECO:0007669"/>
    <property type="project" value="TreeGrafter"/>
</dbReference>
<dbReference type="InterPro" id="IPR007831">
    <property type="entry name" value="T2SS_GspE_N"/>
</dbReference>
<keyword evidence="2" id="KW-0547">Nucleotide-binding</keyword>
<dbReference type="Pfam" id="PF00437">
    <property type="entry name" value="T2SSE"/>
    <property type="match status" value="1"/>
</dbReference>
<evidence type="ECO:0000256" key="1">
    <source>
        <dbReference type="ARBA" id="ARBA00006611"/>
    </source>
</evidence>
<evidence type="ECO:0000313" key="6">
    <source>
        <dbReference type="Proteomes" id="UP000233256"/>
    </source>
</evidence>
<reference evidence="5 6" key="1">
    <citation type="journal article" date="2017" name="ISME J.">
        <title>Potential for microbial H2 and metal transformations associated with novel bacteria and archaea in deep terrestrial subsurface sediments.</title>
        <authorList>
            <person name="Hernsdorf A.W."/>
            <person name="Amano Y."/>
            <person name="Miyakawa K."/>
            <person name="Ise K."/>
            <person name="Suzuki Y."/>
            <person name="Anantharaman K."/>
            <person name="Probst A."/>
            <person name="Burstein D."/>
            <person name="Thomas B.C."/>
            <person name="Banfield J.F."/>
        </authorList>
    </citation>
    <scope>NUCLEOTIDE SEQUENCE [LARGE SCALE GENOMIC DNA]</scope>
    <source>
        <strain evidence="5">HGW-Wallbacteria-1</strain>
    </source>
</reference>
<dbReference type="InterPro" id="IPR001482">
    <property type="entry name" value="T2SS/T4SS_dom"/>
</dbReference>
<dbReference type="Gene3D" id="3.30.300.160">
    <property type="entry name" value="Type II secretion system, protein E, N-terminal domain"/>
    <property type="match status" value="1"/>
</dbReference>
<dbReference type="GO" id="GO:0005886">
    <property type="term" value="C:plasma membrane"/>
    <property type="evidence" value="ECO:0007669"/>
    <property type="project" value="TreeGrafter"/>
</dbReference>
<dbReference type="Pfam" id="PF05157">
    <property type="entry name" value="MshEN"/>
    <property type="match status" value="1"/>
</dbReference>
<feature type="domain" description="Bacterial type II secretion system protein E" evidence="4">
    <location>
        <begin position="404"/>
        <end position="418"/>
    </location>
</feature>
<dbReference type="Proteomes" id="UP000233256">
    <property type="component" value="Unassembled WGS sequence"/>
</dbReference>
<dbReference type="GO" id="GO:0005524">
    <property type="term" value="F:ATP binding"/>
    <property type="evidence" value="ECO:0007669"/>
    <property type="project" value="UniProtKB-KW"/>
</dbReference>
<dbReference type="PANTHER" id="PTHR30258">
    <property type="entry name" value="TYPE II SECRETION SYSTEM PROTEIN GSPE-RELATED"/>
    <property type="match status" value="1"/>
</dbReference>